<proteinExistence type="predicted"/>
<sequence>MLQADKFLTADIKARTSCLRDKIDSKIID</sequence>
<gene>
    <name evidence="1" type="ORF">SJAV_10860</name>
</gene>
<dbReference type="KEGG" id="sjv:SJAV_10860"/>
<dbReference type="AlphaFoldDB" id="A0AAT9GQL7"/>
<protein>
    <submittedName>
        <fullName evidence="1">Uncharacterized protein</fullName>
    </submittedName>
</protein>
<organism evidence="1">
    <name type="scientific">Sulfurisphaera javensis</name>
    <dbReference type="NCBI Taxonomy" id="2049879"/>
    <lineage>
        <taxon>Archaea</taxon>
        <taxon>Thermoproteota</taxon>
        <taxon>Thermoprotei</taxon>
        <taxon>Sulfolobales</taxon>
        <taxon>Sulfolobaceae</taxon>
        <taxon>Sulfurisphaera</taxon>
    </lineage>
</organism>
<dbReference type="EMBL" id="AP031322">
    <property type="protein sequence ID" value="BFH73142.1"/>
    <property type="molecule type" value="Genomic_DNA"/>
</dbReference>
<evidence type="ECO:0000313" key="1">
    <source>
        <dbReference type="EMBL" id="BFH73142.1"/>
    </source>
</evidence>
<accession>A0AAT9GQL7</accession>
<name>A0AAT9GQL7_9CREN</name>
<reference evidence="1" key="1">
    <citation type="submission" date="2024-03" db="EMBL/GenBank/DDBJ databases">
        <title>Complete genome sequence of Sulfurisphaera javensis strain KD-1.</title>
        <authorList>
            <person name="Sakai H."/>
            <person name="Nur N."/>
            <person name="Suwanto A."/>
            <person name="Kurosawa N."/>
        </authorList>
    </citation>
    <scope>NUCLEOTIDE SEQUENCE</scope>
    <source>
        <strain evidence="1">KD-1</strain>
    </source>
</reference>